<evidence type="ECO:0000256" key="1">
    <source>
        <dbReference type="ARBA" id="ARBA00009269"/>
    </source>
</evidence>
<evidence type="ECO:0000313" key="8">
    <source>
        <dbReference type="Proteomes" id="UP000825002"/>
    </source>
</evidence>
<dbReference type="PROSITE" id="PS01105">
    <property type="entry name" value="RIBOSOMAL_L35AE"/>
    <property type="match status" value="1"/>
</dbReference>
<dbReference type="SUPFAM" id="SSF50447">
    <property type="entry name" value="Translation proteins"/>
    <property type="match status" value="1"/>
</dbReference>
<keyword evidence="2 7" id="KW-0689">Ribosomal protein</keyword>
<keyword evidence="3" id="KW-0687">Ribonucleoprotein</keyword>
<gene>
    <name evidence="7" type="primary">rpl-33</name>
    <name evidence="7" type="ORF">GZH46_02324</name>
</gene>
<dbReference type="InterPro" id="IPR009000">
    <property type="entry name" value="Transl_B-barrel_sf"/>
</dbReference>
<reference evidence="7 8" key="1">
    <citation type="submission" date="2020-10" db="EMBL/GenBank/DDBJ databases">
        <authorList>
            <person name="Klimov P.B."/>
            <person name="Dyachkov S.M."/>
            <person name="Chetverikov P.E."/>
        </authorList>
    </citation>
    <scope>NUCLEOTIDE SEQUENCE [LARGE SCALE GENOMIC DNA]</scope>
    <source>
        <strain evidence="7">BMOC 18-1129-001#AD2665</strain>
        <tissue evidence="7">Entire mites</tissue>
    </source>
</reference>
<dbReference type="GO" id="GO:0005840">
    <property type="term" value="C:ribosome"/>
    <property type="evidence" value="ECO:0007669"/>
    <property type="project" value="UniProtKB-KW"/>
</dbReference>
<dbReference type="InterPro" id="IPR001780">
    <property type="entry name" value="Ribosomal_eL33"/>
</dbReference>
<name>A0ABQ7S6Z8_9ACAR</name>
<comment type="caution">
    <text evidence="7">The sequence shown here is derived from an EMBL/GenBank/DDBJ whole genome shotgun (WGS) entry which is preliminary data.</text>
</comment>
<feature type="compositionally biased region" description="Basic and acidic residues" evidence="6">
    <location>
        <begin position="1"/>
        <end position="13"/>
    </location>
</feature>
<proteinExistence type="inferred from homology"/>
<evidence type="ECO:0000256" key="5">
    <source>
        <dbReference type="ARBA" id="ARBA00035530"/>
    </source>
</evidence>
<dbReference type="Gene3D" id="2.40.10.190">
    <property type="entry name" value="translation elongation factor selb, chain A, domain 4"/>
    <property type="match status" value="1"/>
</dbReference>
<sequence length="163" mass="18295">MSSNKMEGEDAVKHRASPKKGAPAAAAAEPTKTASDKKKVLKKKRSSGAKKARCGRLYARAVFLGYKRSLRKQREHTSLLKIEGCLTQKDAKWYLGKRCVFLYRAETKKLIKHEGVRAKKRAIWGKVTRTHGNSGVVRAKFKRNLPASAMGKRVRVMLYPSLI</sequence>
<feature type="compositionally biased region" description="Basic residues" evidence="6">
    <location>
        <begin position="39"/>
        <end position="48"/>
    </location>
</feature>
<dbReference type="Pfam" id="PF01247">
    <property type="entry name" value="Ribosomal_L35Ae"/>
    <property type="match status" value="1"/>
</dbReference>
<evidence type="ECO:0000256" key="4">
    <source>
        <dbReference type="ARBA" id="ARBA00035228"/>
    </source>
</evidence>
<evidence type="ECO:0000256" key="2">
    <source>
        <dbReference type="ARBA" id="ARBA00022980"/>
    </source>
</evidence>
<accession>A0ABQ7S6Z8</accession>
<protein>
    <recommendedName>
        <fullName evidence="4">Large ribosomal subunit protein eL33</fullName>
    </recommendedName>
    <alternativeName>
        <fullName evidence="5">60S ribosomal protein L35a</fullName>
    </alternativeName>
</protein>
<dbReference type="Proteomes" id="UP000825002">
    <property type="component" value="Unassembled WGS sequence"/>
</dbReference>
<evidence type="ECO:0000313" key="7">
    <source>
        <dbReference type="EMBL" id="KAG9509166.1"/>
    </source>
</evidence>
<keyword evidence="8" id="KW-1185">Reference proteome</keyword>
<feature type="non-terminal residue" evidence="7">
    <location>
        <position position="1"/>
    </location>
</feature>
<dbReference type="InterPro" id="IPR018266">
    <property type="entry name" value="Ribosomal_eL33_CS"/>
</dbReference>
<evidence type="ECO:0000256" key="3">
    <source>
        <dbReference type="ARBA" id="ARBA00023274"/>
    </source>
</evidence>
<dbReference type="EMBL" id="JAIFTH010000636">
    <property type="protein sequence ID" value="KAG9509166.1"/>
    <property type="molecule type" value="Genomic_DNA"/>
</dbReference>
<feature type="region of interest" description="Disordered" evidence="6">
    <location>
        <begin position="1"/>
        <end position="48"/>
    </location>
</feature>
<organism evidence="7 8">
    <name type="scientific">Fragariocoptes setiger</name>
    <dbReference type="NCBI Taxonomy" id="1670756"/>
    <lineage>
        <taxon>Eukaryota</taxon>
        <taxon>Metazoa</taxon>
        <taxon>Ecdysozoa</taxon>
        <taxon>Arthropoda</taxon>
        <taxon>Chelicerata</taxon>
        <taxon>Arachnida</taxon>
        <taxon>Acari</taxon>
        <taxon>Acariformes</taxon>
        <taxon>Trombidiformes</taxon>
        <taxon>Prostigmata</taxon>
        <taxon>Eupodina</taxon>
        <taxon>Eriophyoidea</taxon>
        <taxon>Phytoptidae</taxon>
        <taxon>Fragariocoptes</taxon>
    </lineage>
</organism>
<evidence type="ECO:0000256" key="6">
    <source>
        <dbReference type="SAM" id="MobiDB-lite"/>
    </source>
</evidence>
<feature type="compositionally biased region" description="Low complexity" evidence="6">
    <location>
        <begin position="19"/>
        <end position="33"/>
    </location>
</feature>
<dbReference type="PANTHER" id="PTHR10902">
    <property type="entry name" value="60S RIBOSOMAL PROTEIN L35A"/>
    <property type="match status" value="1"/>
</dbReference>
<comment type="similarity">
    <text evidence="1">Belongs to the eukaryotic ribosomal protein eL33 family.</text>
</comment>
<dbReference type="HAMAP" id="MF_00573">
    <property type="entry name" value="Ribosomal_eL33"/>
    <property type="match status" value="1"/>
</dbReference>
<dbReference type="InterPro" id="IPR038661">
    <property type="entry name" value="Ribosomal_eL33_sf"/>
</dbReference>